<dbReference type="EC" id="2.3.2.27" evidence="6"/>
<dbReference type="OrthoDB" id="10266039at2759"/>
<reference evidence="10" key="1">
    <citation type="submission" date="2019-04" db="EMBL/GenBank/DDBJ databases">
        <title>Genome assembly of Zosterops borbonicus 15179.</title>
        <authorList>
            <person name="Leroy T."/>
            <person name="Anselmetti Y."/>
            <person name="Tilak M.-K."/>
            <person name="Nabholz B."/>
        </authorList>
    </citation>
    <scope>NUCLEOTIDE SEQUENCE</scope>
    <source>
        <strain evidence="10">HGM_15179</strain>
        <tissue evidence="10">Muscle</tissue>
    </source>
</reference>
<evidence type="ECO:0000259" key="9">
    <source>
        <dbReference type="Pfam" id="PF26095"/>
    </source>
</evidence>
<dbReference type="UniPathway" id="UPA00143"/>
<dbReference type="GO" id="GO:0061630">
    <property type="term" value="F:ubiquitin protein ligase activity"/>
    <property type="evidence" value="ECO:0007669"/>
    <property type="project" value="UniProtKB-EC"/>
</dbReference>
<comment type="pathway">
    <text evidence="6">Protein modification; protein ubiquitination.</text>
</comment>
<comment type="catalytic activity">
    <reaction evidence="6">
        <text>S-ubiquitinyl-[E2 ubiquitin-conjugating enzyme]-L-cysteine + [acceptor protein]-L-lysine = [E2 ubiquitin-conjugating enzyme]-L-cysteine + N(6)-ubiquitinyl-[acceptor protein]-L-lysine.</text>
        <dbReference type="EC" id="2.3.2.27"/>
    </reaction>
</comment>
<feature type="coiled-coil region" evidence="7">
    <location>
        <begin position="67"/>
        <end position="101"/>
    </location>
</feature>
<evidence type="ECO:0000256" key="6">
    <source>
        <dbReference type="RuleBase" id="RU365038"/>
    </source>
</evidence>
<dbReference type="SUPFAM" id="SSF56112">
    <property type="entry name" value="Protein kinase-like (PK-like)"/>
    <property type="match status" value="1"/>
</dbReference>
<dbReference type="PANTHER" id="PTHR23163:SF2">
    <property type="entry name" value="E3 UBIQUITIN-PROTEIN LIGASE BRE1A"/>
    <property type="match status" value="1"/>
</dbReference>
<feature type="region of interest" description="Disordered" evidence="8">
    <location>
        <begin position="416"/>
        <end position="442"/>
    </location>
</feature>
<feature type="compositionally biased region" description="Basic and acidic residues" evidence="8">
    <location>
        <begin position="364"/>
        <end position="374"/>
    </location>
</feature>
<feature type="coiled-coil region" evidence="7">
    <location>
        <begin position="501"/>
        <end position="539"/>
    </location>
</feature>
<evidence type="ECO:0000256" key="2">
    <source>
        <dbReference type="ARBA" id="ARBA00022723"/>
    </source>
</evidence>
<feature type="region of interest" description="Disordered" evidence="8">
    <location>
        <begin position="358"/>
        <end position="384"/>
    </location>
</feature>
<gene>
    <name evidence="10" type="ORF">HGM15179_014213</name>
</gene>
<keyword evidence="3 6" id="KW-0863">Zinc-finger</keyword>
<keyword evidence="11" id="KW-1185">Reference proteome</keyword>
<keyword evidence="6" id="KW-0808">Transferase</keyword>
<organism evidence="10 11">
    <name type="scientific">Zosterops borbonicus</name>
    <dbReference type="NCBI Taxonomy" id="364589"/>
    <lineage>
        <taxon>Eukaryota</taxon>
        <taxon>Metazoa</taxon>
        <taxon>Chordata</taxon>
        <taxon>Craniata</taxon>
        <taxon>Vertebrata</taxon>
        <taxon>Euteleostomi</taxon>
        <taxon>Archelosauria</taxon>
        <taxon>Archosauria</taxon>
        <taxon>Dinosauria</taxon>
        <taxon>Saurischia</taxon>
        <taxon>Theropoda</taxon>
        <taxon>Coelurosauria</taxon>
        <taxon>Aves</taxon>
        <taxon>Neognathae</taxon>
        <taxon>Neoaves</taxon>
        <taxon>Telluraves</taxon>
        <taxon>Australaves</taxon>
        <taxon>Passeriformes</taxon>
        <taxon>Sylvioidea</taxon>
        <taxon>Zosteropidae</taxon>
        <taxon>Zosterops</taxon>
    </lineage>
</organism>
<protein>
    <recommendedName>
        <fullName evidence="6">E3 ubiquitin protein ligase</fullName>
        <ecNumber evidence="6">2.3.2.27</ecNumber>
    </recommendedName>
</protein>
<evidence type="ECO:0000256" key="4">
    <source>
        <dbReference type="ARBA" id="ARBA00022833"/>
    </source>
</evidence>
<keyword evidence="2 6" id="KW-0479">Metal-binding</keyword>
<proteinExistence type="inferred from homology"/>
<dbReference type="InterPro" id="IPR013956">
    <property type="entry name" value="E3_ubiquit_lig_Bre1"/>
</dbReference>
<sequence>MTGRTWGRWDSVHLATMSGIGNKRVAGEPGTSAPPEKKAGVEDSGTTVETIKLGGVSSTEELDIRTLQSKNRKLAEMLDQRQAIEDELREHIEKLERRQATDDASLLIINRYWSQNTFTFFHFFIFPAEGQEPASSFLATLASSTSEEIESYLQERVESSCCAVAQIVTMYDKLQEKVDVLSQKLNSGDISLMEEAVVELNSYLSQENGRLQELADVLQEKHRVMSQEDHLYPTRTTSATPGGLTLDCFQHPDQLHVRYLVDKQFWLVMGYVDGGTLRDIISKTWLSEEEVAAISREVSDAICASQGLGRLQFCAAGGLGVCRAMQSPDKPLGSPQIILVCSQSEEPTSVSLMALSSAEEEAKEEQNENHDHRTPTVVTEEPDFSETVLPENVEQIAPLEMPCQTQGELFPAQVQEEQLRQQVEEPQENEQNIKAEPQAELPEAQSDIKALKRRITEHMRQIQEEMNLHQQRGDQHDQMSVRVVATPLIKHPVSCFLHNIQEQLQAKLQETETRMKTREKRLEQEMKIMRDLLIRLNQALQKQVEVLTSHRAACKGFQQMTGKEEPQDQCEAQERSPPEMLQAEHDLKAVEEQSAQWEEVEHWNKELQVCLQPLEGEKSPWEDVEWSLWQSSFRKSMKMECESGHGLQ</sequence>
<dbReference type="GO" id="GO:0005634">
    <property type="term" value="C:nucleus"/>
    <property type="evidence" value="ECO:0007669"/>
    <property type="project" value="UniProtKB-SubCell"/>
</dbReference>
<name>A0A8K1G6M8_9PASS</name>
<evidence type="ECO:0000256" key="8">
    <source>
        <dbReference type="SAM" id="MobiDB-lite"/>
    </source>
</evidence>
<evidence type="ECO:0000256" key="3">
    <source>
        <dbReference type="ARBA" id="ARBA00022771"/>
    </source>
</evidence>
<dbReference type="EMBL" id="SWJQ01000556">
    <property type="protein sequence ID" value="TRZ12899.1"/>
    <property type="molecule type" value="Genomic_DNA"/>
</dbReference>
<evidence type="ECO:0000256" key="7">
    <source>
        <dbReference type="SAM" id="Coils"/>
    </source>
</evidence>
<dbReference type="PANTHER" id="PTHR23163">
    <property type="entry name" value="RING FINGER PROTEIN-RELATED"/>
    <property type="match status" value="1"/>
</dbReference>
<dbReference type="InterPro" id="IPR011009">
    <property type="entry name" value="Kinase-like_dom_sf"/>
</dbReference>
<dbReference type="GO" id="GO:0016567">
    <property type="term" value="P:protein ubiquitination"/>
    <property type="evidence" value="ECO:0007669"/>
    <property type="project" value="UniProtKB-UniRule"/>
</dbReference>
<dbReference type="GO" id="GO:0008270">
    <property type="term" value="F:zinc ion binding"/>
    <property type="evidence" value="ECO:0007669"/>
    <property type="project" value="UniProtKB-KW"/>
</dbReference>
<keyword evidence="5 6" id="KW-0539">Nucleus</keyword>
<evidence type="ECO:0000313" key="11">
    <source>
        <dbReference type="Proteomes" id="UP000796761"/>
    </source>
</evidence>
<dbReference type="InterPro" id="IPR058643">
    <property type="entry name" value="BRE1-like_CC"/>
</dbReference>
<keyword evidence="6 7" id="KW-0175">Coiled coil</keyword>
<dbReference type="Proteomes" id="UP000796761">
    <property type="component" value="Unassembled WGS sequence"/>
</dbReference>
<comment type="caution">
    <text evidence="10">The sequence shown here is derived from an EMBL/GenBank/DDBJ whole genome shotgun (WGS) entry which is preliminary data.</text>
</comment>
<dbReference type="Pfam" id="PF26095">
    <property type="entry name" value="CC_Bre1"/>
    <property type="match status" value="1"/>
</dbReference>
<accession>A0A8K1G6M8</accession>
<keyword evidence="6" id="KW-0833">Ubl conjugation pathway</keyword>
<dbReference type="GO" id="GO:0033503">
    <property type="term" value="C:HULC complex"/>
    <property type="evidence" value="ECO:0007669"/>
    <property type="project" value="TreeGrafter"/>
</dbReference>
<evidence type="ECO:0000256" key="1">
    <source>
        <dbReference type="ARBA" id="ARBA00004123"/>
    </source>
</evidence>
<feature type="domain" description="BRE1-like coiled-coil containing" evidence="9">
    <location>
        <begin position="94"/>
        <end position="225"/>
    </location>
</feature>
<dbReference type="GO" id="GO:0006325">
    <property type="term" value="P:chromatin organization"/>
    <property type="evidence" value="ECO:0007669"/>
    <property type="project" value="UniProtKB-KW"/>
</dbReference>
<comment type="subcellular location">
    <subcellularLocation>
        <location evidence="1 6">Nucleus</location>
    </subcellularLocation>
</comment>
<feature type="region of interest" description="Disordered" evidence="8">
    <location>
        <begin position="20"/>
        <end position="45"/>
    </location>
</feature>
<keyword evidence="6" id="KW-0156">Chromatin regulator</keyword>
<evidence type="ECO:0000313" key="10">
    <source>
        <dbReference type="EMBL" id="TRZ12899.1"/>
    </source>
</evidence>
<comment type="similarity">
    <text evidence="6">Belongs to the BRE1 family.</text>
</comment>
<evidence type="ECO:0000256" key="5">
    <source>
        <dbReference type="ARBA" id="ARBA00023242"/>
    </source>
</evidence>
<keyword evidence="4 6" id="KW-0862">Zinc</keyword>
<dbReference type="AlphaFoldDB" id="A0A8K1G6M8"/>